<accession>A0A261TR24</accession>
<dbReference type="RefSeq" id="WP_094800072.1">
    <property type="nucleotide sequence ID" value="NZ_NEVP01000006.1"/>
</dbReference>
<gene>
    <name evidence="2" type="ORF">CAL25_11510</name>
</gene>
<dbReference type="OrthoDB" id="9798046at2"/>
<dbReference type="InterPro" id="IPR007712">
    <property type="entry name" value="RelE/ParE_toxin"/>
</dbReference>
<dbReference type="Proteomes" id="UP000216913">
    <property type="component" value="Unassembled WGS sequence"/>
</dbReference>
<keyword evidence="3" id="KW-1185">Reference proteome</keyword>
<evidence type="ECO:0000256" key="1">
    <source>
        <dbReference type="ARBA" id="ARBA00022649"/>
    </source>
</evidence>
<name>A0A261TR24_9BORD</name>
<protein>
    <submittedName>
        <fullName evidence="2">Plasmid stabilization protein</fullName>
    </submittedName>
</protein>
<dbReference type="AlphaFoldDB" id="A0A261TR24"/>
<dbReference type="EMBL" id="NEVP01000006">
    <property type="protein sequence ID" value="OZI52114.1"/>
    <property type="molecule type" value="Genomic_DNA"/>
</dbReference>
<proteinExistence type="predicted"/>
<evidence type="ECO:0000313" key="2">
    <source>
        <dbReference type="EMBL" id="OZI52114.1"/>
    </source>
</evidence>
<comment type="caution">
    <text evidence="2">The sequence shown here is derived from an EMBL/GenBank/DDBJ whole genome shotgun (WGS) entry which is preliminary data.</text>
</comment>
<evidence type="ECO:0000313" key="3">
    <source>
        <dbReference type="Proteomes" id="UP000216913"/>
    </source>
</evidence>
<organism evidence="2 3">
    <name type="scientific">Bordetella genomosp. 5</name>
    <dbReference type="NCBI Taxonomy" id="1395608"/>
    <lineage>
        <taxon>Bacteria</taxon>
        <taxon>Pseudomonadati</taxon>
        <taxon>Pseudomonadota</taxon>
        <taxon>Betaproteobacteria</taxon>
        <taxon>Burkholderiales</taxon>
        <taxon>Alcaligenaceae</taxon>
        <taxon>Bordetella</taxon>
    </lineage>
</organism>
<dbReference type="Gene3D" id="3.30.2310.20">
    <property type="entry name" value="RelE-like"/>
    <property type="match status" value="1"/>
</dbReference>
<dbReference type="InterPro" id="IPR035093">
    <property type="entry name" value="RelE/ParE_toxin_dom_sf"/>
</dbReference>
<dbReference type="Pfam" id="PF05016">
    <property type="entry name" value="ParE_toxin"/>
    <property type="match status" value="1"/>
</dbReference>
<keyword evidence="1" id="KW-1277">Toxin-antitoxin system</keyword>
<sequence>MKRKVVFLQSAADDLHEIRRHVRKHVSQPVWLDAYAKIKQAILHLESFPQVGHAPAELPATHFLEIIAAKNRVIYEVAGDTVYIHIICDSRQDFKTRLTRRPIRTLGGSGRV</sequence>
<reference evidence="2 3" key="1">
    <citation type="submission" date="2017-05" db="EMBL/GenBank/DDBJ databases">
        <title>Complete and WGS of Bordetella genogroups.</title>
        <authorList>
            <person name="Spilker T."/>
            <person name="LiPuma J."/>
        </authorList>
    </citation>
    <scope>NUCLEOTIDE SEQUENCE [LARGE SCALE GENOMIC DNA]</scope>
    <source>
        <strain evidence="2 3">AU10456</strain>
    </source>
</reference>